<organism evidence="7 8">
    <name type="scientific">Candidatus Doudnabacteria bacterium Gr01-1014_77</name>
    <dbReference type="NCBI Taxonomy" id="2017133"/>
    <lineage>
        <taxon>Bacteria</taxon>
        <taxon>Candidatus Doudnaibacteriota</taxon>
    </lineage>
</organism>
<keyword evidence="2 3" id="KW-0786">Thiamine pyrophosphate</keyword>
<dbReference type="SUPFAM" id="SSF52467">
    <property type="entry name" value="DHS-like NAD/FAD-binding domain"/>
    <property type="match status" value="1"/>
</dbReference>
<dbReference type="InterPro" id="IPR000399">
    <property type="entry name" value="TPP-bd_CS"/>
</dbReference>
<feature type="domain" description="Thiamine pyrophosphate enzyme N-terminal TPP-binding" evidence="6">
    <location>
        <begin position="1"/>
        <end position="117"/>
    </location>
</feature>
<dbReference type="PANTHER" id="PTHR18968">
    <property type="entry name" value="THIAMINE PYROPHOSPHATE ENZYMES"/>
    <property type="match status" value="1"/>
</dbReference>
<dbReference type="GO" id="GO:0005948">
    <property type="term" value="C:acetolactate synthase complex"/>
    <property type="evidence" value="ECO:0007669"/>
    <property type="project" value="TreeGrafter"/>
</dbReference>
<dbReference type="GO" id="GO:0003984">
    <property type="term" value="F:acetolactate synthase activity"/>
    <property type="evidence" value="ECO:0007669"/>
    <property type="project" value="TreeGrafter"/>
</dbReference>
<dbReference type="Gene3D" id="3.40.50.1220">
    <property type="entry name" value="TPP-binding domain"/>
    <property type="match status" value="1"/>
</dbReference>
<dbReference type="AlphaFoldDB" id="A0A554JBC9"/>
<dbReference type="PROSITE" id="PS00187">
    <property type="entry name" value="TPP_ENZYMES"/>
    <property type="match status" value="1"/>
</dbReference>
<protein>
    <submittedName>
        <fullName evidence="7">Acetolactate synthase I/II/III large subunit</fullName>
    </submittedName>
</protein>
<comment type="caution">
    <text evidence="7">The sequence shown here is derived from an EMBL/GenBank/DDBJ whole genome shotgun (WGS) entry which is preliminary data.</text>
</comment>
<dbReference type="GO" id="GO:0009099">
    <property type="term" value="P:L-valine biosynthetic process"/>
    <property type="evidence" value="ECO:0007669"/>
    <property type="project" value="TreeGrafter"/>
</dbReference>
<name>A0A554JBC9_9BACT</name>
<evidence type="ECO:0000256" key="1">
    <source>
        <dbReference type="ARBA" id="ARBA00007812"/>
    </source>
</evidence>
<dbReference type="EMBL" id="VMFF01000036">
    <property type="protein sequence ID" value="TSC65619.1"/>
    <property type="molecule type" value="Genomic_DNA"/>
</dbReference>
<dbReference type="Pfam" id="PF02775">
    <property type="entry name" value="TPP_enzyme_C"/>
    <property type="match status" value="1"/>
</dbReference>
<gene>
    <name evidence="7" type="ORF">G01um101477_394</name>
</gene>
<sequence length="512" mass="56015">MTTAEVLVKCLEEQGVKYVFGIPGEENLAFLEALRTSSIKLVVTRHEQAAVFMAATFGRLTGKAGVALSTLGPGATNLVTGVAYAQLGGMPLLVITGQKPVRKSKQGRFQIIDVVSMMKPLTKMTARIDDPSVAAQLVRKAFEIAETERPGATHLELPEDIASEEVVGDVDCRSNIKPYREAPSKESILRAVELIQSAKHPVVLIAAGANRKRIHTELSAFIEKTKIPFVTTQMGKGVLDEMSPSYLGTTALSADDYVHCALERSDLILCIGHDTVEKPPVIMIPSKREQESWDLQYYERIALKMRKQITEKSDSTSFPLKPQRIVAELQEIFSGADSGILCLDNGMYKLWIARGFFAREQNSVLLDNALATMGAGLPSAVAAKMLNPEKKVLAVVGDGGFMMSSSELETAKRLNLDLVVLILNDNGYGMIKWKQESDGLTNFGLDFNNPDFVKFAESFGAKGIQIKEAGELKPALEKAFLDGGVHVIDCPIDYTENVLVFDKELKEKTCDL</sequence>
<dbReference type="CDD" id="cd07035">
    <property type="entry name" value="TPP_PYR_POX_like"/>
    <property type="match status" value="1"/>
</dbReference>
<dbReference type="Proteomes" id="UP000319613">
    <property type="component" value="Unassembled WGS sequence"/>
</dbReference>
<dbReference type="SUPFAM" id="SSF52518">
    <property type="entry name" value="Thiamin diphosphate-binding fold (THDP-binding)"/>
    <property type="match status" value="2"/>
</dbReference>
<evidence type="ECO:0000256" key="2">
    <source>
        <dbReference type="ARBA" id="ARBA00023052"/>
    </source>
</evidence>
<feature type="domain" description="Thiamine pyrophosphate enzyme TPP-binding" evidence="5">
    <location>
        <begin position="344"/>
        <end position="490"/>
    </location>
</feature>
<evidence type="ECO:0000259" key="4">
    <source>
        <dbReference type="Pfam" id="PF00205"/>
    </source>
</evidence>
<comment type="similarity">
    <text evidence="1 3">Belongs to the TPP enzyme family.</text>
</comment>
<evidence type="ECO:0000259" key="6">
    <source>
        <dbReference type="Pfam" id="PF02776"/>
    </source>
</evidence>
<reference evidence="7 8" key="1">
    <citation type="submission" date="2017-07" db="EMBL/GenBank/DDBJ databases">
        <title>Mechanisms for carbon and nitrogen cycling indicate functional differentiation within the Candidate Phyla Radiation.</title>
        <authorList>
            <person name="Danczak R.E."/>
            <person name="Johnston M.D."/>
            <person name="Kenah C."/>
            <person name="Slattery M."/>
            <person name="Wrighton K.C."/>
            <person name="Wilkins M.J."/>
        </authorList>
    </citation>
    <scope>NUCLEOTIDE SEQUENCE [LARGE SCALE GENOMIC DNA]</scope>
    <source>
        <strain evidence="7">Gr01-1014_77</strain>
    </source>
</reference>
<evidence type="ECO:0000256" key="3">
    <source>
        <dbReference type="RuleBase" id="RU362132"/>
    </source>
</evidence>
<dbReference type="InterPro" id="IPR029035">
    <property type="entry name" value="DHS-like_NAD/FAD-binding_dom"/>
</dbReference>
<dbReference type="InterPro" id="IPR029061">
    <property type="entry name" value="THDP-binding"/>
</dbReference>
<dbReference type="InterPro" id="IPR045229">
    <property type="entry name" value="TPP_enz"/>
</dbReference>
<dbReference type="GO" id="GO:0000287">
    <property type="term" value="F:magnesium ion binding"/>
    <property type="evidence" value="ECO:0007669"/>
    <property type="project" value="InterPro"/>
</dbReference>
<proteinExistence type="inferred from homology"/>
<evidence type="ECO:0000313" key="7">
    <source>
        <dbReference type="EMBL" id="TSC65619.1"/>
    </source>
</evidence>
<dbReference type="PANTHER" id="PTHR18968:SF129">
    <property type="entry name" value="ACETOLACTATE SYNTHASE"/>
    <property type="match status" value="1"/>
</dbReference>
<dbReference type="Pfam" id="PF02776">
    <property type="entry name" value="TPP_enzyme_N"/>
    <property type="match status" value="1"/>
</dbReference>
<dbReference type="Gene3D" id="3.40.50.970">
    <property type="match status" value="2"/>
</dbReference>
<dbReference type="Pfam" id="PF00205">
    <property type="entry name" value="TPP_enzyme_M"/>
    <property type="match status" value="1"/>
</dbReference>
<evidence type="ECO:0000313" key="8">
    <source>
        <dbReference type="Proteomes" id="UP000319613"/>
    </source>
</evidence>
<dbReference type="InterPro" id="IPR012001">
    <property type="entry name" value="Thiamin_PyroP_enz_TPP-bd_dom"/>
</dbReference>
<dbReference type="GO" id="GO:0030976">
    <property type="term" value="F:thiamine pyrophosphate binding"/>
    <property type="evidence" value="ECO:0007669"/>
    <property type="project" value="InterPro"/>
</dbReference>
<dbReference type="GO" id="GO:0050660">
    <property type="term" value="F:flavin adenine dinucleotide binding"/>
    <property type="evidence" value="ECO:0007669"/>
    <property type="project" value="TreeGrafter"/>
</dbReference>
<dbReference type="InterPro" id="IPR011766">
    <property type="entry name" value="TPP_enzyme_TPP-bd"/>
</dbReference>
<accession>A0A554JBC9</accession>
<dbReference type="InterPro" id="IPR012000">
    <property type="entry name" value="Thiamin_PyroP_enz_cen_dom"/>
</dbReference>
<dbReference type="GO" id="GO:0009097">
    <property type="term" value="P:isoleucine biosynthetic process"/>
    <property type="evidence" value="ECO:0007669"/>
    <property type="project" value="TreeGrafter"/>
</dbReference>
<dbReference type="FunFam" id="3.40.50.970:FF:000007">
    <property type="entry name" value="Acetolactate synthase"/>
    <property type="match status" value="1"/>
</dbReference>
<evidence type="ECO:0000259" key="5">
    <source>
        <dbReference type="Pfam" id="PF02775"/>
    </source>
</evidence>
<feature type="domain" description="Thiamine pyrophosphate enzyme central" evidence="4">
    <location>
        <begin position="190"/>
        <end position="274"/>
    </location>
</feature>